<accession>A0A1Q2HY99</accession>
<protein>
    <submittedName>
        <fullName evidence="6">HTH-type transcriptional repressor SmtB</fullName>
    </submittedName>
</protein>
<dbReference type="PRINTS" id="PR00778">
    <property type="entry name" value="HTHARSR"/>
</dbReference>
<keyword evidence="3" id="KW-0804">Transcription</keyword>
<dbReference type="GO" id="GO:0003677">
    <property type="term" value="F:DNA binding"/>
    <property type="evidence" value="ECO:0007669"/>
    <property type="project" value="UniProtKB-KW"/>
</dbReference>
<evidence type="ECO:0000313" key="7">
    <source>
        <dbReference type="Proteomes" id="UP000217209"/>
    </source>
</evidence>
<evidence type="ECO:0000256" key="3">
    <source>
        <dbReference type="ARBA" id="ARBA00023163"/>
    </source>
</evidence>
<dbReference type="AlphaFoldDB" id="A0A1Q2HY99"/>
<dbReference type="CDD" id="cd00090">
    <property type="entry name" value="HTH_ARSR"/>
    <property type="match status" value="1"/>
</dbReference>
<dbReference type="GO" id="GO:0003700">
    <property type="term" value="F:DNA-binding transcription factor activity"/>
    <property type="evidence" value="ECO:0007669"/>
    <property type="project" value="InterPro"/>
</dbReference>
<sequence>MRDPGSLAPRELELVAELLGALDSQLRLRILFLLHTGDHVVHELVTKLGKSQPLISQHLRVLKCVGLVESRRAGREVIYSLAQPAIIDIIVELSTVAGTGELDHRRSTKESSRRKPAAAMPGGGIVAVNEPPPGIRPDKDPGLTPSTARPKKD</sequence>
<dbReference type="Pfam" id="PF01022">
    <property type="entry name" value="HTH_5"/>
    <property type="match status" value="1"/>
</dbReference>
<dbReference type="SMART" id="SM00418">
    <property type="entry name" value="HTH_ARSR"/>
    <property type="match status" value="1"/>
</dbReference>
<dbReference type="Gene3D" id="1.10.10.10">
    <property type="entry name" value="Winged helix-like DNA-binding domain superfamily/Winged helix DNA-binding domain"/>
    <property type="match status" value="1"/>
</dbReference>
<dbReference type="PANTHER" id="PTHR43132">
    <property type="entry name" value="ARSENICAL RESISTANCE OPERON REPRESSOR ARSR-RELATED"/>
    <property type="match status" value="1"/>
</dbReference>
<evidence type="ECO:0000256" key="2">
    <source>
        <dbReference type="ARBA" id="ARBA00023125"/>
    </source>
</evidence>
<evidence type="ECO:0000259" key="5">
    <source>
        <dbReference type="SMART" id="SM00418"/>
    </source>
</evidence>
<reference evidence="6 7" key="1">
    <citation type="submission" date="2016-12" db="EMBL/GenBank/DDBJ databases">
        <authorList>
            <person name="Song W.-J."/>
            <person name="Kurnit D.M."/>
        </authorList>
    </citation>
    <scope>NUCLEOTIDE SEQUENCE [LARGE SCALE GENOMIC DNA]</scope>
    <source>
        <strain evidence="6 7">DSM 30827</strain>
    </source>
</reference>
<dbReference type="Proteomes" id="UP000217209">
    <property type="component" value="Chromosome"/>
</dbReference>
<evidence type="ECO:0000313" key="6">
    <source>
        <dbReference type="EMBL" id="AQQ15821.1"/>
    </source>
</evidence>
<proteinExistence type="predicted"/>
<dbReference type="InterPro" id="IPR011991">
    <property type="entry name" value="ArsR-like_HTH"/>
</dbReference>
<keyword evidence="7" id="KW-1185">Reference proteome</keyword>
<dbReference type="EMBL" id="CP019688">
    <property type="protein sequence ID" value="AQQ15821.1"/>
    <property type="molecule type" value="Genomic_DNA"/>
</dbReference>
<feature type="region of interest" description="Disordered" evidence="4">
    <location>
        <begin position="100"/>
        <end position="153"/>
    </location>
</feature>
<evidence type="ECO:0000256" key="1">
    <source>
        <dbReference type="ARBA" id="ARBA00023015"/>
    </source>
</evidence>
<keyword evidence="1" id="KW-0805">Transcription regulation</keyword>
<name>A0A1Q2HY99_9CORY</name>
<keyword evidence="2" id="KW-0238">DNA-binding</keyword>
<dbReference type="RefSeq" id="WP_095660455.1">
    <property type="nucleotide sequence ID" value="NZ_CP019688.1"/>
</dbReference>
<gene>
    <name evidence="6" type="primary">smtB</name>
    <name evidence="6" type="ORF">CGLAU_09350</name>
</gene>
<dbReference type="InterPro" id="IPR001845">
    <property type="entry name" value="HTH_ArsR_DNA-bd_dom"/>
</dbReference>
<dbReference type="InterPro" id="IPR051011">
    <property type="entry name" value="Metal_resp_trans_reg"/>
</dbReference>
<feature type="compositionally biased region" description="Basic and acidic residues" evidence="4">
    <location>
        <begin position="101"/>
        <end position="113"/>
    </location>
</feature>
<evidence type="ECO:0000256" key="4">
    <source>
        <dbReference type="SAM" id="MobiDB-lite"/>
    </source>
</evidence>
<dbReference type="NCBIfam" id="NF033788">
    <property type="entry name" value="HTH_metalloreg"/>
    <property type="match status" value="1"/>
</dbReference>
<dbReference type="SUPFAM" id="SSF46785">
    <property type="entry name" value="Winged helix' DNA-binding domain"/>
    <property type="match status" value="1"/>
</dbReference>
<organism evidence="6 7">
    <name type="scientific">Corynebacterium glaucum</name>
    <dbReference type="NCBI Taxonomy" id="187491"/>
    <lineage>
        <taxon>Bacteria</taxon>
        <taxon>Bacillati</taxon>
        <taxon>Actinomycetota</taxon>
        <taxon>Actinomycetes</taxon>
        <taxon>Mycobacteriales</taxon>
        <taxon>Corynebacteriaceae</taxon>
        <taxon>Corynebacterium</taxon>
    </lineage>
</organism>
<dbReference type="InterPro" id="IPR036388">
    <property type="entry name" value="WH-like_DNA-bd_sf"/>
</dbReference>
<dbReference type="PANTHER" id="PTHR43132:SF2">
    <property type="entry name" value="ARSENICAL RESISTANCE OPERON REPRESSOR ARSR-RELATED"/>
    <property type="match status" value="1"/>
</dbReference>
<dbReference type="InterPro" id="IPR036390">
    <property type="entry name" value="WH_DNA-bd_sf"/>
</dbReference>
<dbReference type="OrthoDB" id="3400172at2"/>
<dbReference type="KEGG" id="cgv:CGLAU_09350"/>
<feature type="domain" description="HTH arsR-type" evidence="5">
    <location>
        <begin position="17"/>
        <end position="95"/>
    </location>
</feature>